<proteinExistence type="predicted"/>
<feature type="region of interest" description="Disordered" evidence="1">
    <location>
        <begin position="1"/>
        <end position="21"/>
    </location>
</feature>
<organism evidence="2 3">
    <name type="scientific">Streptomyces cinerochromogenes</name>
    <dbReference type="NCBI Taxonomy" id="66422"/>
    <lineage>
        <taxon>Bacteria</taxon>
        <taxon>Bacillati</taxon>
        <taxon>Actinomycetota</taxon>
        <taxon>Actinomycetes</taxon>
        <taxon>Kitasatosporales</taxon>
        <taxon>Streptomycetaceae</taxon>
        <taxon>Streptomyces</taxon>
    </lineage>
</organism>
<evidence type="ECO:0000313" key="2">
    <source>
        <dbReference type="EMBL" id="MFG3010947.1"/>
    </source>
</evidence>
<dbReference type="EMBL" id="JBICYV010000004">
    <property type="protein sequence ID" value="MFG3010947.1"/>
    <property type="molecule type" value="Genomic_DNA"/>
</dbReference>
<dbReference type="RefSeq" id="WP_392817142.1">
    <property type="nucleotide sequence ID" value="NZ_JBICYV010000004.1"/>
</dbReference>
<reference evidence="2 3" key="1">
    <citation type="submission" date="2024-10" db="EMBL/GenBank/DDBJ databases">
        <title>The Natural Products Discovery Center: Release of the First 8490 Sequenced Strains for Exploring Actinobacteria Biosynthetic Diversity.</title>
        <authorList>
            <person name="Kalkreuter E."/>
            <person name="Kautsar S.A."/>
            <person name="Yang D."/>
            <person name="Bader C.D."/>
            <person name="Teijaro C.N."/>
            <person name="Fluegel L."/>
            <person name="Davis C.M."/>
            <person name="Simpson J.R."/>
            <person name="Lauterbach L."/>
            <person name="Steele A.D."/>
            <person name="Gui C."/>
            <person name="Meng S."/>
            <person name="Li G."/>
            <person name="Viehrig K."/>
            <person name="Ye F."/>
            <person name="Su P."/>
            <person name="Kiefer A.F."/>
            <person name="Nichols A."/>
            <person name="Cepeda A.J."/>
            <person name="Yan W."/>
            <person name="Fan B."/>
            <person name="Jiang Y."/>
            <person name="Adhikari A."/>
            <person name="Zheng C.-J."/>
            <person name="Schuster L."/>
            <person name="Cowan T.M."/>
            <person name="Smanski M.J."/>
            <person name="Chevrette M.G."/>
            <person name="De Carvalho L.P.S."/>
            <person name="Shen B."/>
        </authorList>
    </citation>
    <scope>NUCLEOTIDE SEQUENCE [LARGE SCALE GENOMIC DNA]</scope>
    <source>
        <strain evidence="2 3">NPDC048320</strain>
    </source>
</reference>
<name>A0ABW7B4V1_9ACTN</name>
<evidence type="ECO:0000256" key="1">
    <source>
        <dbReference type="SAM" id="MobiDB-lite"/>
    </source>
</evidence>
<accession>A0ABW7B4V1</accession>
<dbReference type="Proteomes" id="UP001604267">
    <property type="component" value="Unassembled WGS sequence"/>
</dbReference>
<sequence>MAEDAGTRGPGTRRTDLTGDDGTWTGLSLEVRSRRRPDLCLFTAERRLLLAQESRPVLLAAVERDDGGVDFWRTDAYRPPVPPLRARTARDLAGDPARWAHRLVSHLLDAPGGPLHDGRWLISPDSPLLRWNHGGLPQAEYWREMLVEGHPDGYIDWFFHSGSWEILPLRPMPDARDARVKAYRKLAREGTLPPVLLWWVSGLDCHLVLDGHARLAAAIAESTAPPLLHLHRTAPGDEVAAGTARAVHVYEAELARHAELRAAHGTAVPDGAALAGPVLARRLHELRTAKRPTWAWPLPGGEGRWQRVAGEITGANGWPADDCPSA</sequence>
<keyword evidence="3" id="KW-1185">Reference proteome</keyword>
<protein>
    <submittedName>
        <fullName evidence="2">Uncharacterized protein</fullName>
    </submittedName>
</protein>
<comment type="caution">
    <text evidence="2">The sequence shown here is derived from an EMBL/GenBank/DDBJ whole genome shotgun (WGS) entry which is preliminary data.</text>
</comment>
<gene>
    <name evidence="2" type="ORF">ACGFZB_10890</name>
</gene>
<evidence type="ECO:0000313" key="3">
    <source>
        <dbReference type="Proteomes" id="UP001604267"/>
    </source>
</evidence>